<dbReference type="AlphaFoldDB" id="F9RXX4"/>
<dbReference type="Proteomes" id="UP000004605">
    <property type="component" value="Unassembled WGS sequence"/>
</dbReference>
<feature type="transmembrane region" description="Helical" evidence="16">
    <location>
        <begin position="663"/>
        <end position="684"/>
    </location>
</feature>
<keyword evidence="7 14" id="KW-0547">Nucleotide-binding</keyword>
<keyword evidence="12 16" id="KW-0472">Membrane</keyword>
<evidence type="ECO:0000256" key="4">
    <source>
        <dbReference type="ARBA" id="ARBA00022475"/>
    </source>
</evidence>
<evidence type="ECO:0000256" key="1">
    <source>
        <dbReference type="ARBA" id="ARBA00003926"/>
    </source>
</evidence>
<evidence type="ECO:0000256" key="3">
    <source>
        <dbReference type="ARBA" id="ARBA00022448"/>
    </source>
</evidence>
<feature type="binding site" evidence="14">
    <location>
        <begin position="34"/>
        <end position="38"/>
    </location>
    <ligand>
        <name>GTP</name>
        <dbReference type="ChEBI" id="CHEBI:37565"/>
        <label>1</label>
    </ligand>
</feature>
<dbReference type="EMBL" id="AFWF01000026">
    <property type="protein sequence ID" value="EGU47238.1"/>
    <property type="molecule type" value="Genomic_DNA"/>
</dbReference>
<comment type="similarity">
    <text evidence="16">Belongs to the TRAFAC class TrmE-Era-EngA-EngB-Septin-like GTPase superfamily. FeoB GTPase (TC 9.A.8) family.</text>
</comment>
<dbReference type="InterPro" id="IPR005225">
    <property type="entry name" value="Small_GTP-bd"/>
</dbReference>
<dbReference type="PANTHER" id="PTHR43185:SF1">
    <property type="entry name" value="FE(2+) TRANSPORTER FEOB"/>
    <property type="match status" value="1"/>
</dbReference>
<dbReference type="InterPro" id="IPR030389">
    <property type="entry name" value="G_FEOB_dom"/>
</dbReference>
<feature type="transmembrane region" description="Helical" evidence="16">
    <location>
        <begin position="450"/>
        <end position="470"/>
    </location>
</feature>
<dbReference type="PANTHER" id="PTHR43185">
    <property type="entry name" value="FERROUS IRON TRANSPORT PROTEIN B"/>
    <property type="match status" value="1"/>
</dbReference>
<dbReference type="Gene3D" id="1.10.287.1770">
    <property type="match status" value="1"/>
</dbReference>
<dbReference type="Pfam" id="PF07664">
    <property type="entry name" value="FeoB_C"/>
    <property type="match status" value="1"/>
</dbReference>
<dbReference type="SUPFAM" id="SSF52540">
    <property type="entry name" value="P-loop containing nucleoside triphosphate hydrolases"/>
    <property type="match status" value="1"/>
</dbReference>
<evidence type="ECO:0000256" key="15">
    <source>
        <dbReference type="PIRSR" id="PIRSR603373-2"/>
    </source>
</evidence>
<keyword evidence="19" id="KW-1185">Reference proteome</keyword>
<evidence type="ECO:0000256" key="2">
    <source>
        <dbReference type="ARBA" id="ARBA00004651"/>
    </source>
</evidence>
<comment type="caution">
    <text evidence="18">The sequence shown here is derived from an EMBL/GenBank/DDBJ whole genome shotgun (WGS) entry which is preliminary data.</text>
</comment>
<dbReference type="Pfam" id="PF07670">
    <property type="entry name" value="Gate"/>
    <property type="match status" value="2"/>
</dbReference>
<keyword evidence="10" id="KW-0406">Ion transport</keyword>
<evidence type="ECO:0000259" key="17">
    <source>
        <dbReference type="PROSITE" id="PS51711"/>
    </source>
</evidence>
<keyword evidence="11 14" id="KW-0342">GTP-binding</keyword>
<keyword evidence="15" id="KW-0479">Metal-binding</keyword>
<accession>F9RXX4</accession>
<dbReference type="InterPro" id="IPR041069">
    <property type="entry name" value="FeoB_Cyto"/>
</dbReference>
<feature type="binding site" evidence="15">
    <location>
        <position position="20"/>
    </location>
    <ligand>
        <name>Mg(2+)</name>
        <dbReference type="ChEBI" id="CHEBI:18420"/>
        <label>2</label>
    </ligand>
</feature>
<evidence type="ECO:0000256" key="9">
    <source>
        <dbReference type="ARBA" id="ARBA00023004"/>
    </source>
</evidence>
<dbReference type="InterPro" id="IPR027417">
    <property type="entry name" value="P-loop_NTPase"/>
</dbReference>
<dbReference type="NCBIfam" id="TIGR00231">
    <property type="entry name" value="small_GTP"/>
    <property type="match status" value="1"/>
</dbReference>
<evidence type="ECO:0000256" key="16">
    <source>
        <dbReference type="RuleBase" id="RU362098"/>
    </source>
</evidence>
<evidence type="ECO:0000256" key="14">
    <source>
        <dbReference type="PIRSR" id="PIRSR603373-1"/>
    </source>
</evidence>
<evidence type="ECO:0000256" key="8">
    <source>
        <dbReference type="ARBA" id="ARBA00022989"/>
    </source>
</evidence>
<feature type="transmembrane region" description="Helical" evidence="16">
    <location>
        <begin position="280"/>
        <end position="300"/>
    </location>
</feature>
<feature type="binding site" evidence="14">
    <location>
        <begin position="55"/>
        <end position="58"/>
    </location>
    <ligand>
        <name>GTP</name>
        <dbReference type="ChEBI" id="CHEBI:37565"/>
        <label>1</label>
    </ligand>
</feature>
<proteinExistence type="inferred from homology"/>
<dbReference type="CDD" id="cd01879">
    <property type="entry name" value="FeoB"/>
    <property type="match status" value="1"/>
</dbReference>
<feature type="domain" description="FeoB-type G" evidence="17">
    <location>
        <begin position="2"/>
        <end position="168"/>
    </location>
</feature>
<feature type="transmembrane region" description="Helical" evidence="16">
    <location>
        <begin position="508"/>
        <end position="526"/>
    </location>
</feature>
<feature type="transmembrane region" description="Helical" evidence="16">
    <location>
        <begin position="691"/>
        <end position="711"/>
    </location>
</feature>
<evidence type="ECO:0000256" key="10">
    <source>
        <dbReference type="ARBA" id="ARBA00023065"/>
    </source>
</evidence>
<feature type="transmembrane region" description="Helical" evidence="16">
    <location>
        <begin position="419"/>
        <end position="444"/>
    </location>
</feature>
<dbReference type="GO" id="GO:0015093">
    <property type="term" value="F:ferrous iron transmembrane transporter activity"/>
    <property type="evidence" value="ECO:0007669"/>
    <property type="project" value="UniProtKB-UniRule"/>
</dbReference>
<dbReference type="InterPro" id="IPR011640">
    <property type="entry name" value="Fe2_transport_prot_B_C"/>
</dbReference>
<comment type="function">
    <text evidence="1 16">Probable transporter of a GTP-driven Fe(2+) uptake system.</text>
</comment>
<comment type="subcellular location">
    <subcellularLocation>
        <location evidence="16">Cell inner membrane</location>
        <topology evidence="16">Multi-pass membrane protein</topology>
    </subcellularLocation>
    <subcellularLocation>
        <location evidence="2">Cell membrane</location>
        <topology evidence="2">Multi-pass membrane protein</topology>
    </subcellularLocation>
</comment>
<keyword evidence="6 16" id="KW-0812">Transmembrane</keyword>
<feature type="binding site" evidence="14">
    <location>
        <begin position="9"/>
        <end position="16"/>
    </location>
    <ligand>
        <name>GTP</name>
        <dbReference type="ChEBI" id="CHEBI:37565"/>
        <label>1</label>
    </ligand>
</feature>
<keyword evidence="15" id="KW-0460">Magnesium</keyword>
<dbReference type="FunFam" id="3.40.50.300:FF:001475">
    <property type="entry name" value="Ferrous iron transport protein B"/>
    <property type="match status" value="1"/>
</dbReference>
<dbReference type="NCBIfam" id="TIGR00437">
    <property type="entry name" value="feoB"/>
    <property type="match status" value="1"/>
</dbReference>
<evidence type="ECO:0000313" key="19">
    <source>
        <dbReference type="Proteomes" id="UP000004605"/>
    </source>
</evidence>
<feature type="binding site" evidence="15">
    <location>
        <position position="21"/>
    </location>
    <ligand>
        <name>Mg(2+)</name>
        <dbReference type="ChEBI" id="CHEBI:18420"/>
        <label>2</label>
    </ligand>
</feature>
<gene>
    <name evidence="18" type="ORF">VII00023_13472</name>
</gene>
<dbReference type="Pfam" id="PF02421">
    <property type="entry name" value="FeoB_N"/>
    <property type="match status" value="1"/>
</dbReference>
<dbReference type="GO" id="GO:0005525">
    <property type="term" value="F:GTP binding"/>
    <property type="evidence" value="ECO:0007669"/>
    <property type="project" value="UniProtKB-KW"/>
</dbReference>
<dbReference type="GO" id="GO:0005886">
    <property type="term" value="C:plasma membrane"/>
    <property type="evidence" value="ECO:0007669"/>
    <property type="project" value="UniProtKB-SubCell"/>
</dbReference>
<dbReference type="PRINTS" id="PR00326">
    <property type="entry name" value="GTP1OBG"/>
</dbReference>
<dbReference type="Gene3D" id="3.40.50.300">
    <property type="entry name" value="P-loop containing nucleotide triphosphate hydrolases"/>
    <property type="match status" value="1"/>
</dbReference>
<feature type="binding site" evidence="15">
    <location>
        <position position="24"/>
    </location>
    <ligand>
        <name>Mg(2+)</name>
        <dbReference type="ChEBI" id="CHEBI:18420"/>
        <label>2</label>
    </ligand>
</feature>
<keyword evidence="3 16" id="KW-0813">Transport</keyword>
<dbReference type="Pfam" id="PF17910">
    <property type="entry name" value="FeoB_Cyto"/>
    <property type="match status" value="1"/>
</dbReference>
<dbReference type="OrthoDB" id="9809127at2"/>
<feature type="transmembrane region" description="Helical" evidence="16">
    <location>
        <begin position="344"/>
        <end position="364"/>
    </location>
</feature>
<evidence type="ECO:0000256" key="6">
    <source>
        <dbReference type="ARBA" id="ARBA00022692"/>
    </source>
</evidence>
<evidence type="ECO:0000313" key="18">
    <source>
        <dbReference type="EMBL" id="EGU47238.1"/>
    </source>
</evidence>
<sequence>MDYKILTVGNPNSGKTTLFNGLTGAKQQVGNWAGVTVEKKTGRFNHSGDSFFLTDLPGIYALDSGNDGNSIDESIASRAVLTHPADLIVNVVDATCLERSLYMTLQLRELGRPMIVVLNKMDALKRERQVIDTKALEKMLGCPVFAISANNKGQVVQFKQLLHKLVVQGVTLDELHLEYDATFEREISNIMPIFAGQEVAARALAIRALENDVLVLNSVKSEQRDVIAQAHNALEIDIDLHVADVKYTFLHEQCKKVRRSEGKLSHSFTEKVDNIILNKWVGVPFFFVVMYLMFMFSINVGGSFIDFFDIGVGAVLVDGGHYLLDGHLPVWLVTLIADGVGGGIQTVATFIPVIACLYLFLAVLESSGYMSRAAFVLDKVMQKIGLPGKAFVPLVLGFGCNVPSIMATRTLDQERERKLAASMAPFMSCGARLPVYALFAAAFFPESGQNVIFALYLLGIAAAVFTGYVLKKTLYPGSSDSLVMEMPDYELPTMQNVMIKTWQKLKRFVLGAGKTIVVVVTILSFLNSIGTDGSFGNEDSENSVLSKASQVVTPIFAPMGVREDNWPATVGIITGIFAKEAVVGTLNSLYAPAEGDDAEFDLMASLHEALMTIPDNLAGLNYSDPLGVEVGDLTDSSAVAEDQEVDASIFGNLQGYFASSHAAFAYLIFILLYTPCVAAMGAYVREFGPKYARFIAVWTMGLAYGSATLYYQASHFADHPVTSAAWIGGILALSGLTYRGLKAAGKKQQNLEVQIA</sequence>
<feature type="binding site" evidence="15">
    <location>
        <position position="23"/>
    </location>
    <ligand>
        <name>Mg(2+)</name>
        <dbReference type="ChEBI" id="CHEBI:18420"/>
        <label>2</label>
    </ligand>
</feature>
<reference evidence="18 19" key="1">
    <citation type="journal article" date="2012" name="Int. J. Syst. Evol. Microbiol.">
        <title>Vibrio caribbeanicus sp. nov., isolated from the marine sponge Scleritoderma cyanea.</title>
        <authorList>
            <person name="Hoffmann M."/>
            <person name="Monday S.R."/>
            <person name="Allard M.W."/>
            <person name="Strain E.A."/>
            <person name="Whittaker P."/>
            <person name="Naum M."/>
            <person name="McCarthy P.J."/>
            <person name="Lopez J.V."/>
            <person name="Fischer M."/>
            <person name="Brown E.W."/>
        </authorList>
    </citation>
    <scope>NUCLEOTIDE SEQUENCE [LARGE SCALE GENOMIC DNA]</scope>
    <source>
        <strain evidence="18 19">ATCC 700023</strain>
    </source>
</reference>
<protein>
    <recommendedName>
        <fullName evidence="13 16">Ferrous iron transport protein B</fullName>
    </recommendedName>
</protein>
<dbReference type="InterPro" id="IPR050860">
    <property type="entry name" value="FeoB_GTPase"/>
</dbReference>
<dbReference type="RefSeq" id="WP_006710719.1">
    <property type="nucleotide sequence ID" value="NZ_AFWF01000026.1"/>
</dbReference>
<evidence type="ECO:0000256" key="5">
    <source>
        <dbReference type="ARBA" id="ARBA00022496"/>
    </source>
</evidence>
<name>F9RXX4_9VIBR</name>
<keyword evidence="8 16" id="KW-1133">Transmembrane helix</keyword>
<dbReference type="InterPro" id="IPR006073">
    <property type="entry name" value="GTP-bd"/>
</dbReference>
<feature type="transmembrane region" description="Helical" evidence="16">
    <location>
        <begin position="723"/>
        <end position="741"/>
    </location>
</feature>
<dbReference type="NCBIfam" id="NF007105">
    <property type="entry name" value="PRK09554.1"/>
    <property type="match status" value="1"/>
</dbReference>
<keyword evidence="5 16" id="KW-0410">Iron transport</keyword>
<evidence type="ECO:0000256" key="7">
    <source>
        <dbReference type="ARBA" id="ARBA00022741"/>
    </source>
</evidence>
<organism evidence="18 19">
    <name type="scientific">Vibrio ichthyoenteri ATCC 700023</name>
    <dbReference type="NCBI Taxonomy" id="870968"/>
    <lineage>
        <taxon>Bacteria</taxon>
        <taxon>Pseudomonadati</taxon>
        <taxon>Pseudomonadota</taxon>
        <taxon>Gammaproteobacteria</taxon>
        <taxon>Vibrionales</taxon>
        <taxon>Vibrionaceae</taxon>
        <taxon>Vibrio</taxon>
    </lineage>
</organism>
<evidence type="ECO:0000256" key="11">
    <source>
        <dbReference type="ARBA" id="ARBA00023134"/>
    </source>
</evidence>
<evidence type="ECO:0000256" key="12">
    <source>
        <dbReference type="ARBA" id="ARBA00023136"/>
    </source>
</evidence>
<dbReference type="InterPro" id="IPR011642">
    <property type="entry name" value="Gate_dom"/>
</dbReference>
<dbReference type="InterPro" id="IPR003373">
    <property type="entry name" value="Fe2_transport_prot-B"/>
</dbReference>
<evidence type="ECO:0000256" key="13">
    <source>
        <dbReference type="NCBIfam" id="TIGR00437"/>
    </source>
</evidence>
<dbReference type="GO" id="GO:0046872">
    <property type="term" value="F:metal ion binding"/>
    <property type="evidence" value="ECO:0007669"/>
    <property type="project" value="UniProtKB-KW"/>
</dbReference>
<keyword evidence="4" id="KW-1003">Cell membrane</keyword>
<feature type="binding site" evidence="14">
    <location>
        <begin position="119"/>
        <end position="122"/>
    </location>
    <ligand>
        <name>GTP</name>
        <dbReference type="ChEBI" id="CHEBI:37565"/>
        <label>1</label>
    </ligand>
</feature>
<dbReference type="PROSITE" id="PS51711">
    <property type="entry name" value="G_FEOB"/>
    <property type="match status" value="1"/>
</dbReference>
<keyword evidence="9 16" id="KW-0408">Iron</keyword>